<dbReference type="VEuPathDB" id="FungiDB:LCOR_00165.1"/>
<feature type="compositionally biased region" description="Low complexity" evidence="1">
    <location>
        <begin position="87"/>
        <end position="107"/>
    </location>
</feature>
<evidence type="ECO:0000313" key="3">
    <source>
        <dbReference type="Proteomes" id="UP000027586"/>
    </source>
</evidence>
<evidence type="ECO:0000313" key="2">
    <source>
        <dbReference type="EMBL" id="CDH48381.1"/>
    </source>
</evidence>
<organism evidence="2 3">
    <name type="scientific">Lichtheimia corymbifera JMRC:FSU:9682</name>
    <dbReference type="NCBI Taxonomy" id="1263082"/>
    <lineage>
        <taxon>Eukaryota</taxon>
        <taxon>Fungi</taxon>
        <taxon>Fungi incertae sedis</taxon>
        <taxon>Mucoromycota</taxon>
        <taxon>Mucoromycotina</taxon>
        <taxon>Mucoromycetes</taxon>
        <taxon>Mucorales</taxon>
        <taxon>Lichtheimiaceae</taxon>
        <taxon>Lichtheimia</taxon>
    </lineage>
</organism>
<keyword evidence="3" id="KW-1185">Reference proteome</keyword>
<gene>
    <name evidence="2" type="ORF">LCOR_00165.1</name>
</gene>
<dbReference type="Proteomes" id="UP000027586">
    <property type="component" value="Unassembled WGS sequence"/>
</dbReference>
<comment type="caution">
    <text evidence="2">The sequence shown here is derived from an EMBL/GenBank/DDBJ whole genome shotgun (WGS) entry which is preliminary data.</text>
</comment>
<sequence>MESDGDIDAVLVSKISGIHRSSSSLLPVFIVLFVTFDPTPECDGRLQADGVLWPPKVSGFSFGDIRTMFNGEIDPCEYKEPSKQFKSQPQGQASSPGSPGNSGISPL</sequence>
<dbReference type="AlphaFoldDB" id="A0A068RHC6"/>
<reference evidence="2" key="1">
    <citation type="submission" date="2013-08" db="EMBL/GenBank/DDBJ databases">
        <title>Gene expansion shapes genome architecture in the human pathogen Lichtheimia corymbifera: an evolutionary genomics analysis in the ancient terrestrial Mucorales (Mucoromycotina).</title>
        <authorList>
            <person name="Schwartze V.U."/>
            <person name="Winter S."/>
            <person name="Shelest E."/>
            <person name="Marcet-Houben M."/>
            <person name="Horn F."/>
            <person name="Wehner S."/>
            <person name="Hoffmann K."/>
            <person name="Riege K."/>
            <person name="Sammeth M."/>
            <person name="Nowrousian M."/>
            <person name="Valiante V."/>
            <person name="Linde J."/>
            <person name="Jacobsen I.D."/>
            <person name="Marz M."/>
            <person name="Brakhage A.A."/>
            <person name="Gabaldon T."/>
            <person name="Bocker S."/>
            <person name="Voigt K."/>
        </authorList>
    </citation>
    <scope>NUCLEOTIDE SEQUENCE [LARGE SCALE GENOMIC DNA]</scope>
    <source>
        <strain evidence="2">FSU 9682</strain>
    </source>
</reference>
<name>A0A068RHC6_9FUNG</name>
<feature type="region of interest" description="Disordered" evidence="1">
    <location>
        <begin position="78"/>
        <end position="107"/>
    </location>
</feature>
<proteinExistence type="predicted"/>
<dbReference type="EMBL" id="CBTN010000001">
    <property type="protein sequence ID" value="CDH48381.1"/>
    <property type="molecule type" value="Genomic_DNA"/>
</dbReference>
<evidence type="ECO:0000256" key="1">
    <source>
        <dbReference type="SAM" id="MobiDB-lite"/>
    </source>
</evidence>
<accession>A0A068RHC6</accession>
<protein>
    <submittedName>
        <fullName evidence="2">Uncharacterized protein</fullName>
    </submittedName>
</protein>